<accession>A0A8I0FV25</accession>
<dbReference type="RefSeq" id="WP_179426429.1">
    <property type="nucleotide sequence ID" value="NZ_BAAAMP010000002.1"/>
</dbReference>
<dbReference type="EMBL" id="JACBZN010000001">
    <property type="protein sequence ID" value="NYI39119.1"/>
    <property type="molecule type" value="Genomic_DNA"/>
</dbReference>
<dbReference type="EMBL" id="JACWMT010000001">
    <property type="protein sequence ID" value="MBD1270223.1"/>
    <property type="molecule type" value="Genomic_DNA"/>
</dbReference>
<reference evidence="1" key="2">
    <citation type="submission" date="2020-09" db="EMBL/GenBank/DDBJ databases">
        <title>Novel species in genus Aeromicrobium.</title>
        <authorList>
            <person name="Zhang G."/>
        </authorList>
    </citation>
    <scope>NUCLEOTIDE SEQUENCE</scope>
    <source>
        <strain evidence="1">SSW1-57</strain>
    </source>
</reference>
<evidence type="ECO:0000313" key="1">
    <source>
        <dbReference type="EMBL" id="MBD1270223.1"/>
    </source>
</evidence>
<evidence type="ECO:0000313" key="2">
    <source>
        <dbReference type="EMBL" id="NYI39119.1"/>
    </source>
</evidence>
<dbReference type="SUPFAM" id="SSF53756">
    <property type="entry name" value="UDP-Glycosyltransferase/glycogen phosphorylase"/>
    <property type="match status" value="1"/>
</dbReference>
<sequence>MTRVLAVTARARYPETWLDNLLEKLDLGGDVEVRVLAAKRPKPAFDAEFAVMPPLPKPPKVEPAPRGFGARVWSRVTGSRPTPPPAPEPAPAPKLRERLATWCREDDRPVELAQWADVVVAMDDAACRSVWELGRRVEGTVFVNRAARVREALEAERVDVPAPTPPAGPDAADATMPPIADGPARLLIAPANYAGQAHAWARAVDAHVPGAAAQNFKDRRLLHPYPADLTVDRRRFQGDLGWRRAWREHVLATYTHVIVEAGLPVLGESVMPLEHVVAELRDAGLRVALLSHGSDARIPSVHAANERWAQYDGMDAAWVRQLEHSSRRNVEVYTSDPGPVFLSTPGLLEFVPNGTWLPLVVDVDRWHSDEPVLERERPVVAHAPSSKQKGSHHIDPVLADLDAQGLIEYRRVQGVPIEEMPQVFGTADIVVDQFGAADYGVAACEALAAGRTVVSHVSPGVRAHVRAETGLEVPILQADPETLRDVVLGLLADREAGRAAARDGRAFVEAVHDGRRSAEVLARWFENSAPAAVPEHGPSPHTK</sequence>
<reference evidence="2 3" key="1">
    <citation type="submission" date="2020-07" db="EMBL/GenBank/DDBJ databases">
        <title>Sequencing the genomes of 1000 actinobacteria strains.</title>
        <authorList>
            <person name="Klenk H.-P."/>
        </authorList>
    </citation>
    <scope>NUCLEOTIDE SEQUENCE [LARGE SCALE GENOMIC DNA]</scope>
    <source>
        <strain evidence="2 3">DSM 19087</strain>
    </source>
</reference>
<organism evidence="1 4">
    <name type="scientific">Aeromicrobium tamlense</name>
    <dbReference type="NCBI Taxonomy" id="375541"/>
    <lineage>
        <taxon>Bacteria</taxon>
        <taxon>Bacillati</taxon>
        <taxon>Actinomycetota</taxon>
        <taxon>Actinomycetes</taxon>
        <taxon>Propionibacteriales</taxon>
        <taxon>Nocardioidaceae</taxon>
        <taxon>Aeromicrobium</taxon>
    </lineage>
</organism>
<dbReference type="Proteomes" id="UP000587211">
    <property type="component" value="Unassembled WGS sequence"/>
</dbReference>
<comment type="caution">
    <text evidence="1">The sequence shown here is derived from an EMBL/GenBank/DDBJ whole genome shotgun (WGS) entry which is preliminary data.</text>
</comment>
<gene>
    <name evidence="2" type="ORF">BJ975_002494</name>
    <name evidence="1" type="ORF">IDH50_08275</name>
</gene>
<dbReference type="AlphaFoldDB" id="A0A8I0FV25"/>
<evidence type="ECO:0000313" key="3">
    <source>
        <dbReference type="Proteomes" id="UP000587211"/>
    </source>
</evidence>
<keyword evidence="3" id="KW-1185">Reference proteome</keyword>
<evidence type="ECO:0000313" key="4">
    <source>
        <dbReference type="Proteomes" id="UP000659061"/>
    </source>
</evidence>
<dbReference type="Proteomes" id="UP000659061">
    <property type="component" value="Unassembled WGS sequence"/>
</dbReference>
<name>A0A8I0FV25_9ACTN</name>
<proteinExistence type="predicted"/>
<dbReference type="Gene3D" id="3.40.50.2000">
    <property type="entry name" value="Glycogen Phosphorylase B"/>
    <property type="match status" value="1"/>
</dbReference>
<protein>
    <submittedName>
        <fullName evidence="1">Uncharacterized protein</fullName>
    </submittedName>
</protein>